<dbReference type="Pfam" id="PF00650">
    <property type="entry name" value="CRAL_TRIO"/>
    <property type="match status" value="1"/>
</dbReference>
<dbReference type="SMART" id="SM01100">
    <property type="entry name" value="CRAL_TRIO_N"/>
    <property type="match status" value="1"/>
</dbReference>
<dbReference type="InterPro" id="IPR036273">
    <property type="entry name" value="CRAL/TRIO_N_dom_sf"/>
</dbReference>
<feature type="region of interest" description="Disordered" evidence="1">
    <location>
        <begin position="339"/>
        <end position="359"/>
    </location>
</feature>
<evidence type="ECO:0000256" key="1">
    <source>
        <dbReference type="SAM" id="MobiDB-lite"/>
    </source>
</evidence>
<dbReference type="InterPro" id="IPR051026">
    <property type="entry name" value="PI/PC_transfer"/>
</dbReference>
<dbReference type="AlphaFoldDB" id="A0A9N8ZMD5"/>
<proteinExistence type="predicted"/>
<sequence>MPFHVKLLKVLAEIVLPAIIFREQQTDLILLIRGMFKRSASSSVGRNKQDQSPENQKNIIVEFRKLLGPEYDQYDDATLLRFATARSFQLDKAKQQLDDTAAWRAKENVDSRSLPIINPGTPVLYPVRGFAPYLPDSNVGAVDEIPAYLPKIYRYFGGNCLHKTDKEGRAIYIERAGYHDAKHIAKNVKLEELLDWHISCQEFSHRVIMPELSRRAGKVIDKETVILDCEGMGMHQIHMPALSMYRAISDLDQKYYPERLGKLFIVNTPRMFVMIWNLAKSWLDPGLLKKISICGKDFQSTLLEHIDAENLPSFLGGNCTCSQMPGGCVPSVVKKNIPPISRSSVTPTPSRPSTPSSEFPVRVRLRGGCRETREVLFMKDDDKGDTQEKLEIKFRIIGGAKGVNFDVRFIKLDENPNKEENIVLVSTSMPNTEEIQYYKFEAQDSGEFVLGWSLDESKSSQPVDIECSLLINGEIYED</sequence>
<evidence type="ECO:0000313" key="3">
    <source>
        <dbReference type="EMBL" id="CAG8500592.1"/>
    </source>
</evidence>
<accession>A0A9N8ZMD5</accession>
<feature type="domain" description="CRAL-TRIO" evidence="2">
    <location>
        <begin position="141"/>
        <end position="323"/>
    </location>
</feature>
<dbReference type="PANTHER" id="PTHR45657:SF1">
    <property type="entry name" value="CRAL-TRIO DOMAIN-CONTAINING PROTEIN YKL091C-RELATED"/>
    <property type="match status" value="1"/>
</dbReference>
<keyword evidence="4" id="KW-1185">Reference proteome</keyword>
<dbReference type="EMBL" id="CAJVPI010000206">
    <property type="protein sequence ID" value="CAG8500592.1"/>
    <property type="molecule type" value="Genomic_DNA"/>
</dbReference>
<dbReference type="CDD" id="cd00170">
    <property type="entry name" value="SEC14"/>
    <property type="match status" value="1"/>
</dbReference>
<dbReference type="SUPFAM" id="SSF46938">
    <property type="entry name" value="CRAL/TRIO N-terminal domain"/>
    <property type="match status" value="1"/>
</dbReference>
<dbReference type="Gene3D" id="3.40.525.10">
    <property type="entry name" value="CRAL-TRIO lipid binding domain"/>
    <property type="match status" value="1"/>
</dbReference>
<dbReference type="InterPro" id="IPR011074">
    <property type="entry name" value="CRAL/TRIO_N_dom"/>
</dbReference>
<comment type="caution">
    <text evidence="3">The sequence shown here is derived from an EMBL/GenBank/DDBJ whole genome shotgun (WGS) entry which is preliminary data.</text>
</comment>
<protein>
    <submittedName>
        <fullName evidence="3">1905_t:CDS:1</fullName>
    </submittedName>
</protein>
<feature type="compositionally biased region" description="Low complexity" evidence="1">
    <location>
        <begin position="339"/>
        <end position="357"/>
    </location>
</feature>
<dbReference type="SUPFAM" id="SSF52087">
    <property type="entry name" value="CRAL/TRIO domain"/>
    <property type="match status" value="1"/>
</dbReference>
<dbReference type="PANTHER" id="PTHR45657">
    <property type="entry name" value="CRAL-TRIO DOMAIN-CONTAINING PROTEIN YKL091C-RELATED"/>
    <property type="match status" value="1"/>
</dbReference>
<dbReference type="OrthoDB" id="1434354at2759"/>
<dbReference type="SMART" id="SM00516">
    <property type="entry name" value="SEC14"/>
    <property type="match status" value="1"/>
</dbReference>
<reference evidence="3" key="1">
    <citation type="submission" date="2021-06" db="EMBL/GenBank/DDBJ databases">
        <authorList>
            <person name="Kallberg Y."/>
            <person name="Tangrot J."/>
            <person name="Rosling A."/>
        </authorList>
    </citation>
    <scope>NUCLEOTIDE SEQUENCE</scope>
    <source>
        <strain evidence="3">BR232B</strain>
    </source>
</reference>
<organism evidence="3 4">
    <name type="scientific">Paraglomus brasilianum</name>
    <dbReference type="NCBI Taxonomy" id="144538"/>
    <lineage>
        <taxon>Eukaryota</taxon>
        <taxon>Fungi</taxon>
        <taxon>Fungi incertae sedis</taxon>
        <taxon>Mucoromycota</taxon>
        <taxon>Glomeromycotina</taxon>
        <taxon>Glomeromycetes</taxon>
        <taxon>Paraglomerales</taxon>
        <taxon>Paraglomeraceae</taxon>
        <taxon>Paraglomus</taxon>
    </lineage>
</organism>
<evidence type="ECO:0000313" key="4">
    <source>
        <dbReference type="Proteomes" id="UP000789739"/>
    </source>
</evidence>
<dbReference type="Proteomes" id="UP000789739">
    <property type="component" value="Unassembled WGS sequence"/>
</dbReference>
<dbReference type="InterPro" id="IPR036865">
    <property type="entry name" value="CRAL-TRIO_dom_sf"/>
</dbReference>
<evidence type="ECO:0000259" key="2">
    <source>
        <dbReference type="PROSITE" id="PS50191"/>
    </source>
</evidence>
<name>A0A9N8ZMD5_9GLOM</name>
<gene>
    <name evidence="3" type="ORF">PBRASI_LOCUS2586</name>
</gene>
<dbReference type="InterPro" id="IPR001251">
    <property type="entry name" value="CRAL-TRIO_dom"/>
</dbReference>
<dbReference type="PROSITE" id="PS50191">
    <property type="entry name" value="CRAL_TRIO"/>
    <property type="match status" value="1"/>
</dbReference>